<dbReference type="NCBIfam" id="TIGR00400">
    <property type="entry name" value="mgtE"/>
    <property type="match status" value="1"/>
</dbReference>
<evidence type="ECO:0000259" key="11">
    <source>
        <dbReference type="PROSITE" id="PS51371"/>
    </source>
</evidence>
<gene>
    <name evidence="12" type="ORF">GCM10010964_15250</name>
</gene>
<comment type="function">
    <text evidence="9">Acts as a magnesium transporter.</text>
</comment>
<evidence type="ECO:0000256" key="1">
    <source>
        <dbReference type="ARBA" id="ARBA00004141"/>
    </source>
</evidence>
<dbReference type="CDD" id="cd04606">
    <property type="entry name" value="CBS_pair_Mg_transporter"/>
    <property type="match status" value="1"/>
</dbReference>
<accession>A0A8J2ZAN5</accession>
<feature type="transmembrane region" description="Helical" evidence="9">
    <location>
        <begin position="289"/>
        <end position="309"/>
    </location>
</feature>
<dbReference type="GO" id="GO:0015095">
    <property type="term" value="F:magnesium ion transmembrane transporter activity"/>
    <property type="evidence" value="ECO:0007669"/>
    <property type="project" value="UniProtKB-UniRule"/>
</dbReference>
<dbReference type="PANTHER" id="PTHR43773:SF1">
    <property type="entry name" value="MAGNESIUM TRANSPORTER MGTE"/>
    <property type="match status" value="1"/>
</dbReference>
<feature type="transmembrane region" description="Helical" evidence="9">
    <location>
        <begin position="389"/>
        <end position="415"/>
    </location>
</feature>
<evidence type="ECO:0000256" key="3">
    <source>
        <dbReference type="ARBA" id="ARBA00022448"/>
    </source>
</evidence>
<feature type="transmembrane region" description="Helical" evidence="9">
    <location>
        <begin position="427"/>
        <end position="451"/>
    </location>
</feature>
<keyword evidence="9" id="KW-0479">Metal-binding</keyword>
<dbReference type="SUPFAM" id="SSF158791">
    <property type="entry name" value="MgtE N-terminal domain-like"/>
    <property type="match status" value="1"/>
</dbReference>
<dbReference type="InterPro" id="IPR006667">
    <property type="entry name" value="SLC41_membr_dom"/>
</dbReference>
<keyword evidence="3 9" id="KW-0813">Transport</keyword>
<dbReference type="Gene3D" id="1.10.357.20">
    <property type="entry name" value="SLC41 divalent cation transporters, integral membrane domain"/>
    <property type="match status" value="1"/>
</dbReference>
<feature type="domain" description="CBS" evidence="11">
    <location>
        <begin position="141"/>
        <end position="204"/>
    </location>
</feature>
<keyword evidence="9" id="KW-1003">Cell membrane</keyword>
<keyword evidence="5 9" id="KW-0460">Magnesium</keyword>
<evidence type="ECO:0000256" key="10">
    <source>
        <dbReference type="SAM" id="MobiDB-lite"/>
    </source>
</evidence>
<name>A0A8J2ZAN5_9PROT</name>
<keyword evidence="8" id="KW-0129">CBS domain</keyword>
<evidence type="ECO:0000256" key="7">
    <source>
        <dbReference type="ARBA" id="ARBA00023136"/>
    </source>
</evidence>
<dbReference type="Pfam" id="PF00571">
    <property type="entry name" value="CBS"/>
    <property type="match status" value="2"/>
</dbReference>
<dbReference type="GO" id="GO:0046872">
    <property type="term" value="F:metal ion binding"/>
    <property type="evidence" value="ECO:0007669"/>
    <property type="project" value="UniProtKB-KW"/>
</dbReference>
<feature type="transmembrane region" description="Helical" evidence="9">
    <location>
        <begin position="363"/>
        <end position="383"/>
    </location>
</feature>
<dbReference type="InterPro" id="IPR036739">
    <property type="entry name" value="SLC41_membr_dom_sf"/>
</dbReference>
<dbReference type="InterPro" id="IPR006669">
    <property type="entry name" value="MgtE_transporter"/>
</dbReference>
<evidence type="ECO:0000256" key="2">
    <source>
        <dbReference type="ARBA" id="ARBA00009749"/>
    </source>
</evidence>
<evidence type="ECO:0000256" key="6">
    <source>
        <dbReference type="ARBA" id="ARBA00022989"/>
    </source>
</evidence>
<proteinExistence type="inferred from homology"/>
<dbReference type="InterPro" id="IPR006668">
    <property type="entry name" value="Mg_transptr_MgtE_intracell_dom"/>
</dbReference>
<dbReference type="InterPro" id="IPR046342">
    <property type="entry name" value="CBS_dom_sf"/>
</dbReference>
<feature type="compositionally biased region" description="Low complexity" evidence="10">
    <location>
        <begin position="12"/>
        <end position="26"/>
    </location>
</feature>
<protein>
    <recommendedName>
        <fullName evidence="9">Magnesium transporter MgtE</fullName>
    </recommendedName>
</protein>
<sequence length="452" mass="46919">MPRDGAPDRTETAMSATTLPTATAPLPPEAATTLHPADLAALLDLRQPEAAWETLAALPLARRAETFGYLSATTQVAVAAVAPRRALAELVSAMDADERADLWARLPEEAREALAPALAAAEREDIRKLASYPPGTAGAVMTSDYAVLRPEMTARDAIEALRRQAASKETIHVAYVLSTGRRLLGTVTLEDLVLSPPDRPVSQIMHADAPAVRAEEPAEQAARIVARYDLPAVPVLNGGDAMVGIVTADDAMDVAEAEATTDFHKAGGSASLGVALREATIGLLYRKRIVWLVVLVFANVFSGAGIAAFEEVIAANVALVFFLPLLIDSGGNAGSQAATLMVRALATGEARLADWGRMLGRETLVAALLGLTMAGAVSLLGLVRGGPEIALVVAATMVCVVLVGSLVGLSLPFLLSRFGLDPATASAPLITTIADASGVLIYFAIASALLMG</sequence>
<dbReference type="Gene3D" id="1.25.60.10">
    <property type="entry name" value="MgtE N-terminal domain-like"/>
    <property type="match status" value="1"/>
</dbReference>
<dbReference type="InterPro" id="IPR038076">
    <property type="entry name" value="MgtE_N_sf"/>
</dbReference>
<evidence type="ECO:0000256" key="9">
    <source>
        <dbReference type="RuleBase" id="RU362011"/>
    </source>
</evidence>
<organism evidence="12 13">
    <name type="scientific">Caldovatus sediminis</name>
    <dbReference type="NCBI Taxonomy" id="2041189"/>
    <lineage>
        <taxon>Bacteria</taxon>
        <taxon>Pseudomonadati</taxon>
        <taxon>Pseudomonadota</taxon>
        <taxon>Alphaproteobacteria</taxon>
        <taxon>Acetobacterales</taxon>
        <taxon>Roseomonadaceae</taxon>
        <taxon>Caldovatus</taxon>
    </lineage>
</organism>
<reference evidence="12 13" key="1">
    <citation type="journal article" date="2014" name="Int. J. Syst. Evol. Microbiol.">
        <title>Complete genome sequence of Corynebacterium casei LMG S-19264T (=DSM 44701T), isolated from a smear-ripened cheese.</title>
        <authorList>
            <consortium name="US DOE Joint Genome Institute (JGI-PGF)"/>
            <person name="Walter F."/>
            <person name="Albersmeier A."/>
            <person name="Kalinowski J."/>
            <person name="Ruckert C."/>
        </authorList>
    </citation>
    <scope>NUCLEOTIDE SEQUENCE [LARGE SCALE GENOMIC DNA]</scope>
    <source>
        <strain evidence="12 13">CGMCC 1.16330</strain>
    </source>
</reference>
<comment type="subcellular location">
    <subcellularLocation>
        <location evidence="9">Cell membrane</location>
        <topology evidence="9">Multi-pass membrane protein</topology>
    </subcellularLocation>
    <subcellularLocation>
        <location evidence="1">Membrane</location>
        <topology evidence="1">Multi-pass membrane protein</topology>
    </subcellularLocation>
</comment>
<dbReference type="SMART" id="SM00116">
    <property type="entry name" value="CBS"/>
    <property type="match status" value="2"/>
</dbReference>
<keyword evidence="4 9" id="KW-0812">Transmembrane</keyword>
<dbReference type="PANTHER" id="PTHR43773">
    <property type="entry name" value="MAGNESIUM TRANSPORTER MGTE"/>
    <property type="match status" value="1"/>
</dbReference>
<dbReference type="Pfam" id="PF03448">
    <property type="entry name" value="MgtE_N"/>
    <property type="match status" value="1"/>
</dbReference>
<evidence type="ECO:0000256" key="8">
    <source>
        <dbReference type="PROSITE-ProRule" id="PRU00703"/>
    </source>
</evidence>
<keyword evidence="7 9" id="KW-0472">Membrane</keyword>
<feature type="region of interest" description="Disordered" evidence="10">
    <location>
        <begin position="1"/>
        <end position="26"/>
    </location>
</feature>
<keyword evidence="6 9" id="KW-1133">Transmembrane helix</keyword>
<comment type="similarity">
    <text evidence="2 9">Belongs to the SLC41A transporter family.</text>
</comment>
<feature type="transmembrane region" description="Helical" evidence="9">
    <location>
        <begin position="321"/>
        <end position="342"/>
    </location>
</feature>
<dbReference type="PROSITE" id="PS51371">
    <property type="entry name" value="CBS"/>
    <property type="match status" value="2"/>
</dbReference>
<evidence type="ECO:0000313" key="13">
    <source>
        <dbReference type="Proteomes" id="UP000597507"/>
    </source>
</evidence>
<keyword evidence="13" id="KW-1185">Reference proteome</keyword>
<dbReference type="SUPFAM" id="SSF54631">
    <property type="entry name" value="CBS-domain pair"/>
    <property type="match status" value="1"/>
</dbReference>
<dbReference type="GO" id="GO:0005886">
    <property type="term" value="C:plasma membrane"/>
    <property type="evidence" value="ECO:0007669"/>
    <property type="project" value="UniProtKB-SubCell"/>
</dbReference>
<dbReference type="Gene3D" id="3.10.580.10">
    <property type="entry name" value="CBS-domain"/>
    <property type="match status" value="1"/>
</dbReference>
<dbReference type="SUPFAM" id="SSF161093">
    <property type="entry name" value="MgtE membrane domain-like"/>
    <property type="match status" value="1"/>
</dbReference>
<feature type="compositionally biased region" description="Basic and acidic residues" evidence="10">
    <location>
        <begin position="1"/>
        <end position="11"/>
    </location>
</feature>
<comment type="subunit">
    <text evidence="9">Homodimer.</text>
</comment>
<dbReference type="InterPro" id="IPR000644">
    <property type="entry name" value="CBS_dom"/>
</dbReference>
<dbReference type="AlphaFoldDB" id="A0A8J2ZAN5"/>
<evidence type="ECO:0000313" key="12">
    <source>
        <dbReference type="EMBL" id="GGG28303.1"/>
    </source>
</evidence>
<dbReference type="EMBL" id="BMKS01000004">
    <property type="protein sequence ID" value="GGG28303.1"/>
    <property type="molecule type" value="Genomic_DNA"/>
</dbReference>
<dbReference type="Proteomes" id="UP000597507">
    <property type="component" value="Unassembled WGS sequence"/>
</dbReference>
<comment type="caution">
    <text evidence="12">The sequence shown here is derived from an EMBL/GenBank/DDBJ whole genome shotgun (WGS) entry which is preliminary data.</text>
</comment>
<dbReference type="Pfam" id="PF01769">
    <property type="entry name" value="MgtE"/>
    <property type="match status" value="1"/>
</dbReference>
<feature type="domain" description="CBS" evidence="11">
    <location>
        <begin position="205"/>
        <end position="263"/>
    </location>
</feature>
<evidence type="ECO:0000256" key="5">
    <source>
        <dbReference type="ARBA" id="ARBA00022842"/>
    </source>
</evidence>
<evidence type="ECO:0000256" key="4">
    <source>
        <dbReference type="ARBA" id="ARBA00022692"/>
    </source>
</evidence>
<dbReference type="SMART" id="SM00924">
    <property type="entry name" value="MgtE_N"/>
    <property type="match status" value="1"/>
</dbReference>